<evidence type="ECO:0000313" key="3">
    <source>
        <dbReference type="Proteomes" id="UP000765845"/>
    </source>
</evidence>
<dbReference type="Pfam" id="PF01323">
    <property type="entry name" value="DSBA"/>
    <property type="match status" value="1"/>
</dbReference>
<dbReference type="RefSeq" id="WP_168451205.1">
    <property type="nucleotide sequence ID" value="NZ_JAAWWK010000005.1"/>
</dbReference>
<reference evidence="2 3" key="1">
    <citation type="submission" date="2020-04" db="EMBL/GenBank/DDBJ databases">
        <authorList>
            <person name="Yoon J."/>
        </authorList>
    </citation>
    <scope>NUCLEOTIDE SEQUENCE [LARGE SCALE GENOMIC DNA]</scope>
    <source>
        <strain evidence="2 3">KMU-166</strain>
    </source>
</reference>
<dbReference type="EMBL" id="JAAWWK010000005">
    <property type="protein sequence ID" value="NKI18693.1"/>
    <property type="molecule type" value="Genomic_DNA"/>
</dbReference>
<feature type="domain" description="DSBA-like thioredoxin" evidence="1">
    <location>
        <begin position="6"/>
        <end position="206"/>
    </location>
</feature>
<accession>A0ABX1GJW3</accession>
<dbReference type="Gene3D" id="3.40.30.10">
    <property type="entry name" value="Glutaredoxin"/>
    <property type="match status" value="1"/>
</dbReference>
<name>A0ABX1GJW3_9GAMM</name>
<dbReference type="InterPro" id="IPR036249">
    <property type="entry name" value="Thioredoxin-like_sf"/>
</dbReference>
<dbReference type="CDD" id="cd03024">
    <property type="entry name" value="DsbA_FrnE"/>
    <property type="match status" value="1"/>
</dbReference>
<dbReference type="InterPro" id="IPR001853">
    <property type="entry name" value="DSBA-like_thioredoxin_dom"/>
</dbReference>
<evidence type="ECO:0000313" key="2">
    <source>
        <dbReference type="EMBL" id="NKI18693.1"/>
    </source>
</evidence>
<keyword evidence="3" id="KW-1185">Reference proteome</keyword>
<evidence type="ECO:0000259" key="1">
    <source>
        <dbReference type="Pfam" id="PF01323"/>
    </source>
</evidence>
<dbReference type="PANTHER" id="PTHR13887:SF41">
    <property type="entry name" value="THIOREDOXIN SUPERFAMILY PROTEIN"/>
    <property type="match status" value="1"/>
</dbReference>
<protein>
    <submittedName>
        <fullName evidence="2">DsbA family oxidoreductase</fullName>
    </submittedName>
</protein>
<comment type="caution">
    <text evidence="2">The sequence shown here is derived from an EMBL/GenBank/DDBJ whole genome shotgun (WGS) entry which is preliminary data.</text>
</comment>
<sequence length="219" mass="24610">MKKLSIDIVSDVMCPWCIIGYKGLEIALADLAPEIEAEINWLPFEINPHYPKEGKNFIRHLTEKYPNTTPEQFMLQRNMIAAKGREVGFEFGFSEESRIFNSFDLHRLLTWAKEKGKQHALSLAFFQAHFSQSMPLYDQATVLSIVRAVGLDSDEAAKVLTSDAYVEQVRKEQQKSAAMGVHSVPTFFINGKNVTSGGQPPSVFKRVLLEAASEMPGEN</sequence>
<dbReference type="Proteomes" id="UP000765845">
    <property type="component" value="Unassembled WGS sequence"/>
</dbReference>
<gene>
    <name evidence="2" type="ORF">HCU74_14870</name>
</gene>
<dbReference type="SUPFAM" id="SSF52833">
    <property type="entry name" value="Thioredoxin-like"/>
    <property type="match status" value="1"/>
</dbReference>
<proteinExistence type="predicted"/>
<organism evidence="2 3">
    <name type="scientific">Spongiibacter thalassae</name>
    <dbReference type="NCBI Taxonomy" id="2721624"/>
    <lineage>
        <taxon>Bacteria</taxon>
        <taxon>Pseudomonadati</taxon>
        <taxon>Pseudomonadota</taxon>
        <taxon>Gammaproteobacteria</taxon>
        <taxon>Cellvibrionales</taxon>
        <taxon>Spongiibacteraceae</taxon>
        <taxon>Spongiibacter</taxon>
    </lineage>
</organism>
<dbReference type="PANTHER" id="PTHR13887">
    <property type="entry name" value="GLUTATHIONE S-TRANSFERASE KAPPA"/>
    <property type="match status" value="1"/>
</dbReference>